<accession>A0ACB7YY01</accession>
<sequence length="166" mass="18286">MMLFSNPNEAQIEDYGLHLLNELLQESGKSLLGFPPMHQPIGNWSNVVGNRLILEHRQFQIQAQDLDAQSSIQRLNNGQRTAYDAILTSVLENKGTTFFLNGGAGTGKTYVYNTIAHKCRSLGHIVVTVASFGIASLLLKGGRTAHSTFCIPLDVHEDLHPIDFVV</sequence>
<organism evidence="1 2">
    <name type="scientific">Vaccinium darrowii</name>
    <dbReference type="NCBI Taxonomy" id="229202"/>
    <lineage>
        <taxon>Eukaryota</taxon>
        <taxon>Viridiplantae</taxon>
        <taxon>Streptophyta</taxon>
        <taxon>Embryophyta</taxon>
        <taxon>Tracheophyta</taxon>
        <taxon>Spermatophyta</taxon>
        <taxon>Magnoliopsida</taxon>
        <taxon>eudicotyledons</taxon>
        <taxon>Gunneridae</taxon>
        <taxon>Pentapetalae</taxon>
        <taxon>asterids</taxon>
        <taxon>Ericales</taxon>
        <taxon>Ericaceae</taxon>
        <taxon>Vaccinioideae</taxon>
        <taxon>Vaccinieae</taxon>
        <taxon>Vaccinium</taxon>
    </lineage>
</organism>
<dbReference type="Proteomes" id="UP000828048">
    <property type="component" value="Chromosome 3"/>
</dbReference>
<keyword evidence="2" id="KW-1185">Reference proteome</keyword>
<evidence type="ECO:0000313" key="2">
    <source>
        <dbReference type="Proteomes" id="UP000828048"/>
    </source>
</evidence>
<proteinExistence type="predicted"/>
<evidence type="ECO:0000313" key="1">
    <source>
        <dbReference type="EMBL" id="KAH7858485.1"/>
    </source>
</evidence>
<comment type="caution">
    <text evidence="1">The sequence shown here is derived from an EMBL/GenBank/DDBJ whole genome shotgun (WGS) entry which is preliminary data.</text>
</comment>
<protein>
    <submittedName>
        <fullName evidence="1">Uncharacterized protein</fullName>
    </submittedName>
</protein>
<gene>
    <name evidence="1" type="ORF">Vadar_024403</name>
</gene>
<dbReference type="EMBL" id="CM037153">
    <property type="protein sequence ID" value="KAH7858485.1"/>
    <property type="molecule type" value="Genomic_DNA"/>
</dbReference>
<reference evidence="1 2" key="1">
    <citation type="journal article" date="2021" name="Hortic Res">
        <title>High-quality reference genome and annotation aids understanding of berry development for evergreen blueberry (Vaccinium darrowii).</title>
        <authorList>
            <person name="Yu J."/>
            <person name="Hulse-Kemp A.M."/>
            <person name="Babiker E."/>
            <person name="Staton M."/>
        </authorList>
    </citation>
    <scope>NUCLEOTIDE SEQUENCE [LARGE SCALE GENOMIC DNA]</scope>
    <source>
        <strain evidence="2">cv. NJ 8807/NJ 8810</strain>
        <tissue evidence="1">Young leaf</tissue>
    </source>
</reference>
<name>A0ACB7YY01_9ERIC</name>